<feature type="domain" description="Zinc finger PHD-type" evidence="4">
    <location>
        <begin position="167"/>
        <end position="214"/>
    </location>
</feature>
<dbReference type="InterPro" id="IPR001965">
    <property type="entry name" value="Znf_PHD"/>
</dbReference>
<gene>
    <name evidence="5" type="ORF">Zmor_023834</name>
</gene>
<evidence type="ECO:0000313" key="6">
    <source>
        <dbReference type="Proteomes" id="UP001168821"/>
    </source>
</evidence>
<dbReference type="SUPFAM" id="SSF57903">
    <property type="entry name" value="FYVE/PHD zinc finger"/>
    <property type="match status" value="1"/>
</dbReference>
<dbReference type="InterPro" id="IPR011011">
    <property type="entry name" value="Znf_FYVE_PHD"/>
</dbReference>
<comment type="caution">
    <text evidence="5">The sequence shown here is derived from an EMBL/GenBank/DDBJ whole genome shotgun (WGS) entry which is preliminary data.</text>
</comment>
<keyword evidence="3" id="KW-0862">Zinc</keyword>
<dbReference type="Gene3D" id="3.30.40.10">
    <property type="entry name" value="Zinc/RING finger domain, C3HC4 (zinc finger)"/>
    <property type="match status" value="1"/>
</dbReference>
<name>A0AA38M7Q8_9CUCU</name>
<keyword evidence="1" id="KW-0479">Metal-binding</keyword>
<dbReference type="SMART" id="SM00249">
    <property type="entry name" value="PHD"/>
    <property type="match status" value="1"/>
</dbReference>
<reference evidence="5" key="1">
    <citation type="journal article" date="2023" name="G3 (Bethesda)">
        <title>Whole genome assemblies of Zophobas morio and Tenebrio molitor.</title>
        <authorList>
            <person name="Kaur S."/>
            <person name="Stinson S.A."/>
            <person name="diCenzo G.C."/>
        </authorList>
    </citation>
    <scope>NUCLEOTIDE SEQUENCE</scope>
    <source>
        <strain evidence="5">QUZm001</strain>
    </source>
</reference>
<keyword evidence="6" id="KW-1185">Reference proteome</keyword>
<dbReference type="Proteomes" id="UP001168821">
    <property type="component" value="Unassembled WGS sequence"/>
</dbReference>
<accession>A0AA38M7Q8</accession>
<protein>
    <recommendedName>
        <fullName evidence="4">Zinc finger PHD-type domain-containing protein</fullName>
    </recommendedName>
</protein>
<evidence type="ECO:0000256" key="3">
    <source>
        <dbReference type="ARBA" id="ARBA00022833"/>
    </source>
</evidence>
<evidence type="ECO:0000259" key="4">
    <source>
        <dbReference type="SMART" id="SM00249"/>
    </source>
</evidence>
<keyword evidence="2" id="KW-0863">Zinc-finger</keyword>
<dbReference type="AlphaFoldDB" id="A0AA38M7Q8"/>
<sequence>MSDLRQFVDLQAFCASESVYKTYLKAAASDRTKLNLFLHLIDKKDFIVPDEVFKWIAESESDFYTLDICILLQRKQCVDGYIDAFLHVCERDQIENLNYAALEFLGIINATPEIVEAKRLHAEKEAKSLRTAGKKASKNLKNVFEPNESDNSEDDPYETDDEYGDTVCIYCNELFSHSRPKEVWLQCQKCLQWCHIDCAGVSSKTKRFTCDLCK</sequence>
<dbReference type="GO" id="GO:0008270">
    <property type="term" value="F:zinc ion binding"/>
    <property type="evidence" value="ECO:0007669"/>
    <property type="project" value="UniProtKB-KW"/>
</dbReference>
<evidence type="ECO:0000256" key="1">
    <source>
        <dbReference type="ARBA" id="ARBA00022723"/>
    </source>
</evidence>
<dbReference type="InterPro" id="IPR013083">
    <property type="entry name" value="Znf_RING/FYVE/PHD"/>
</dbReference>
<proteinExistence type="predicted"/>
<evidence type="ECO:0000313" key="5">
    <source>
        <dbReference type="EMBL" id="KAJ3646239.1"/>
    </source>
</evidence>
<organism evidence="5 6">
    <name type="scientific">Zophobas morio</name>
    <dbReference type="NCBI Taxonomy" id="2755281"/>
    <lineage>
        <taxon>Eukaryota</taxon>
        <taxon>Metazoa</taxon>
        <taxon>Ecdysozoa</taxon>
        <taxon>Arthropoda</taxon>
        <taxon>Hexapoda</taxon>
        <taxon>Insecta</taxon>
        <taxon>Pterygota</taxon>
        <taxon>Neoptera</taxon>
        <taxon>Endopterygota</taxon>
        <taxon>Coleoptera</taxon>
        <taxon>Polyphaga</taxon>
        <taxon>Cucujiformia</taxon>
        <taxon>Tenebrionidae</taxon>
        <taxon>Zophobas</taxon>
    </lineage>
</organism>
<evidence type="ECO:0000256" key="2">
    <source>
        <dbReference type="ARBA" id="ARBA00022771"/>
    </source>
</evidence>
<dbReference type="EMBL" id="JALNTZ010000007">
    <property type="protein sequence ID" value="KAJ3646239.1"/>
    <property type="molecule type" value="Genomic_DNA"/>
</dbReference>